<sequence length="743" mass="82002">MATMTNIASHIPSRDNNMKALWARRLVREKLAAELNVLQQRSGVEAQSLLSTSGVPLDTPWTHDNLPPDTSSPGDGFLGGPDEREPPARKVCIVGAGIAGLYIAMILDSLEIPNLTYEILEANSRVGGRVYTHHFTDGPHDYYDIGAMRYPKIPTMKRTFDLFKLTNMPLREYYLKGPNTPDLFNDYFFTDGPDPYHVSTANGGCVPDHVVDNADKILDHAFGPYKKRLAKDFNEGFKDLMEVDDFSTREYLKRGGPHGLFEPKYDFFAVQWLETLNTSTNLFDQAFSESVMDSFDFDNPQPGGVKWSCIEGGTSLLTDAMHAGLRTKVTTGKRVEAISIDRNRIEEEKNGKLVVDDGNMSVKCAGEAEPRHGYSTVFNTTSLGCLGRMDLRSLELHPSQKDAIRSLHYDHSVKAALKFTYPWWIVDCGITQGGVASTDLPLRTCVYPSYNTTDDPTQPAVLLASYTWAQDATRAASLVSRASPADEDELVELILQDLARLHAQHVTYEMLRNAYTGEHHAYSWSDDPNTAGAFALFGPGQYSNFYPYLSRPAADSKFHIVGEAASAHHAWIVGALDSAHAAVYRFLHRFGLKGAMEVLEEKWGKVDELETGREGTVHLQVMLGKLRAGDHNHYTHHMKLSCLSLAAGLISVSQGYKLSFFNGANCRSGQLGVQYPVVDPPNYVCRGIPANAQSVVITAQDAADAQSKIVFRQPEGCGGAIALTGTGGCVNINNARSYQVHYR</sequence>
<reference evidence="1 2" key="1">
    <citation type="journal article" date="2021" name="Nat. Commun.">
        <title>Genetic determinants of endophytism in the Arabidopsis root mycobiome.</title>
        <authorList>
            <person name="Mesny F."/>
            <person name="Miyauchi S."/>
            <person name="Thiergart T."/>
            <person name="Pickel B."/>
            <person name="Atanasova L."/>
            <person name="Karlsson M."/>
            <person name="Huettel B."/>
            <person name="Barry K.W."/>
            <person name="Haridas S."/>
            <person name="Chen C."/>
            <person name="Bauer D."/>
            <person name="Andreopoulos W."/>
            <person name="Pangilinan J."/>
            <person name="LaButti K."/>
            <person name="Riley R."/>
            <person name="Lipzen A."/>
            <person name="Clum A."/>
            <person name="Drula E."/>
            <person name="Henrissat B."/>
            <person name="Kohler A."/>
            <person name="Grigoriev I.V."/>
            <person name="Martin F.M."/>
            <person name="Hacquard S."/>
        </authorList>
    </citation>
    <scope>NUCLEOTIDE SEQUENCE [LARGE SCALE GENOMIC DNA]</scope>
    <source>
        <strain evidence="1 2">MPI-SDFR-AT-0079</strain>
    </source>
</reference>
<dbReference type="EMBL" id="JAGIZQ010000006">
    <property type="protein sequence ID" value="KAH6623320.1"/>
    <property type="molecule type" value="Genomic_DNA"/>
</dbReference>
<organism evidence="1 2">
    <name type="scientific">Chaetomium tenue</name>
    <dbReference type="NCBI Taxonomy" id="1854479"/>
    <lineage>
        <taxon>Eukaryota</taxon>
        <taxon>Fungi</taxon>
        <taxon>Dikarya</taxon>
        <taxon>Ascomycota</taxon>
        <taxon>Pezizomycotina</taxon>
        <taxon>Sordariomycetes</taxon>
        <taxon>Sordariomycetidae</taxon>
        <taxon>Sordariales</taxon>
        <taxon>Chaetomiaceae</taxon>
        <taxon>Chaetomium</taxon>
    </lineage>
</organism>
<accession>A0ACB7P188</accession>
<evidence type="ECO:0000313" key="1">
    <source>
        <dbReference type="EMBL" id="KAH6623320.1"/>
    </source>
</evidence>
<comment type="caution">
    <text evidence="1">The sequence shown here is derived from an EMBL/GenBank/DDBJ whole genome shotgun (WGS) entry which is preliminary data.</text>
</comment>
<proteinExistence type="predicted"/>
<name>A0ACB7P188_9PEZI</name>
<gene>
    <name evidence="1" type="ORF">F5144DRAFT_632686</name>
</gene>
<dbReference type="Proteomes" id="UP000724584">
    <property type="component" value="Unassembled WGS sequence"/>
</dbReference>
<keyword evidence="2" id="KW-1185">Reference proteome</keyword>
<evidence type="ECO:0000313" key="2">
    <source>
        <dbReference type="Proteomes" id="UP000724584"/>
    </source>
</evidence>
<protein>
    <submittedName>
        <fullName evidence="1">Uncharacterized protein</fullName>
    </submittedName>
</protein>